<dbReference type="GO" id="GO:0140064">
    <property type="term" value="F:peptide crotonyltransferase activity"/>
    <property type="evidence" value="ECO:0007669"/>
    <property type="project" value="RHEA"/>
</dbReference>
<feature type="domain" description="MYST-type HAT" evidence="21">
    <location>
        <begin position="3"/>
        <end position="285"/>
    </location>
</feature>
<evidence type="ECO:0000256" key="11">
    <source>
        <dbReference type="ARBA" id="ARBA00023242"/>
    </source>
</evidence>
<accession>A0A1Y1XPN1</accession>
<dbReference type="GO" id="GO:0033255">
    <property type="term" value="C:SAS acetyltransferase complex"/>
    <property type="evidence" value="ECO:0007669"/>
    <property type="project" value="EnsemblFungi"/>
</dbReference>
<comment type="subcellular location">
    <subcellularLocation>
        <location evidence="1">Nucleus</location>
    </subcellularLocation>
</comment>
<evidence type="ECO:0000259" key="21">
    <source>
        <dbReference type="PROSITE" id="PS51726"/>
    </source>
</evidence>
<evidence type="ECO:0000256" key="8">
    <source>
        <dbReference type="ARBA" id="ARBA00022990"/>
    </source>
</evidence>
<dbReference type="Gene3D" id="3.30.60.60">
    <property type="entry name" value="N-acetyl transferase-like"/>
    <property type="match status" value="1"/>
</dbReference>
<evidence type="ECO:0000256" key="3">
    <source>
        <dbReference type="ARBA" id="ARBA00013184"/>
    </source>
</evidence>
<name>A0A1Y1XPN1_9FUNG</name>
<dbReference type="GO" id="GO:0000781">
    <property type="term" value="C:chromosome, telomeric region"/>
    <property type="evidence" value="ECO:0007669"/>
    <property type="project" value="GOC"/>
</dbReference>
<dbReference type="GO" id="GO:0006355">
    <property type="term" value="P:regulation of DNA-templated transcription"/>
    <property type="evidence" value="ECO:0007669"/>
    <property type="project" value="InterPro"/>
</dbReference>
<evidence type="ECO:0000256" key="14">
    <source>
        <dbReference type="ARBA" id="ARBA00047557"/>
    </source>
</evidence>
<sequence>EITKVKNIEKVQFGNYLLNAWYFSPYPNEYKNNKKLYICDHCMKYMKYESTLIRHKKECTMDHPPGLLVYEKDNLRVYEVDGKKEKLYCQNFCLLSKLFLDHKTVYYDIEPFIFYVLTEKKNENGKDIDYIMGYFSKEKRSFDDYNLACILVLPPYQRKGYGHFLIEFSYELSKRENKIGSPEKPLSDLGLVSYRTYWQSVLLRIIKDNPKMNFTLRELSLLTSIRHEDIVSTLGSMNMLKYWKGEHSLCVTPKMVEEFLSEHQNIKMEPMVDASLIHDTFISEPIQKKKIIDLTKQ</sequence>
<keyword evidence="11" id="KW-0539">Nucleus</keyword>
<evidence type="ECO:0000256" key="10">
    <source>
        <dbReference type="ARBA" id="ARBA00023163"/>
    </source>
</evidence>
<dbReference type="FunFam" id="1.10.10.10:FF:000022">
    <property type="entry name" value="Histone acetyltransferase"/>
    <property type="match status" value="1"/>
</dbReference>
<comment type="function">
    <text evidence="13">Catalytic component of the NuA4 histone acetyltransferase (HAT) complex which is involved in epigenetic transcriptional activation of selected genes principally by acetylation of nucleosomal histones H4, H3, H2B, H2A and H2A variant H2A.Z. Acetylates histone H4 to form H4K5ac, H4K8ac, H4K12ac and H4K16ac, histone H3 to form H3K14ac, and histone H2A to form H2AK4ac and H2AK7ac. The NuA4 complex is involved in the DNA damage response and is required for chromosome segregation. The NuA4 complex plays a direct role in repair of DNA double-strand breaks (DSBs) through homologous recombination. Recruitment to promoters depends on H3K4me. Also acetylates non-histone proteins. In addition to protein acetyltransferase, can use different acyl-CoA substrates, such as 2-hydroxyisobutanoyl-CoA (2-hydroxyisobutyryl-CoA) or (2E)-butenoyl-CoA (crotonyl-CoA), and is able to mediate protein 2-hydroxyisobutyrylation and crotonylation, respectively.</text>
</comment>
<dbReference type="GO" id="GO:0008270">
    <property type="term" value="F:zinc ion binding"/>
    <property type="evidence" value="ECO:0007669"/>
    <property type="project" value="UniProtKB-KW"/>
</dbReference>
<dbReference type="GO" id="GO:0031509">
    <property type="term" value="P:subtelomeric heterochromatin formation"/>
    <property type="evidence" value="ECO:0007669"/>
    <property type="project" value="EnsemblFungi"/>
</dbReference>
<dbReference type="GO" id="GO:0046972">
    <property type="term" value="F:histone H4K16 acetyltransferase activity"/>
    <property type="evidence" value="ECO:0007669"/>
    <property type="project" value="TreeGrafter"/>
</dbReference>
<dbReference type="GO" id="GO:0106226">
    <property type="term" value="F:peptide 2-hydroxyisobutyryltransferase activity"/>
    <property type="evidence" value="ECO:0007669"/>
    <property type="project" value="RHEA"/>
</dbReference>
<dbReference type="FunFam" id="3.40.630.30:FF:000002">
    <property type="entry name" value="Histone acetyltransferase"/>
    <property type="match status" value="1"/>
</dbReference>
<dbReference type="PROSITE" id="PS50157">
    <property type="entry name" value="ZINC_FINGER_C2H2_2"/>
    <property type="match status" value="1"/>
</dbReference>
<feature type="non-terminal residue" evidence="22">
    <location>
        <position position="1"/>
    </location>
</feature>
<comment type="caution">
    <text evidence="22">The sequence shown here is derived from an EMBL/GenBank/DDBJ whole genome shotgun (WGS) entry which is preliminary data.</text>
</comment>
<evidence type="ECO:0000256" key="12">
    <source>
        <dbReference type="ARBA" id="ARBA00023315"/>
    </source>
</evidence>
<keyword evidence="12" id="KW-0012">Acyltransferase</keyword>
<dbReference type="PROSITE" id="PS51726">
    <property type="entry name" value="MYST_HAT"/>
    <property type="match status" value="1"/>
</dbReference>
<evidence type="ECO:0000256" key="13">
    <source>
        <dbReference type="ARBA" id="ARBA00045805"/>
    </source>
</evidence>
<evidence type="ECO:0000256" key="7">
    <source>
        <dbReference type="ARBA" id="ARBA00022833"/>
    </source>
</evidence>
<dbReference type="PANTHER" id="PTHR10615">
    <property type="entry name" value="HISTONE ACETYLTRANSFERASE"/>
    <property type="match status" value="1"/>
</dbReference>
<proteinExistence type="inferred from homology"/>
<evidence type="ECO:0000256" key="9">
    <source>
        <dbReference type="ARBA" id="ARBA00023015"/>
    </source>
</evidence>
<evidence type="ECO:0000259" key="20">
    <source>
        <dbReference type="PROSITE" id="PS50157"/>
    </source>
</evidence>
<feature type="active site" description="Proton donor/acceptor" evidence="18">
    <location>
        <position position="183"/>
    </location>
</feature>
<keyword evidence="4 22" id="KW-0808">Transferase</keyword>
<dbReference type="GO" id="GO:0005634">
    <property type="term" value="C:nucleus"/>
    <property type="evidence" value="ECO:0007669"/>
    <property type="project" value="UniProtKB-SubCell"/>
</dbReference>
<keyword evidence="10" id="KW-0804">Transcription</keyword>
<evidence type="ECO:0000256" key="16">
    <source>
        <dbReference type="ARBA" id="ARBA00047787"/>
    </source>
</evidence>
<comment type="catalytic activity">
    <reaction evidence="14">
        <text>2-hydroxyisobutanoyl-CoA + L-lysyl-[protein] = N(6)-(2-hydroxyisobutanoyl)-L-lysyl-[protein] + CoA + H(+)</text>
        <dbReference type="Rhea" id="RHEA:24180"/>
        <dbReference type="Rhea" id="RHEA-COMP:9752"/>
        <dbReference type="Rhea" id="RHEA-COMP:15921"/>
        <dbReference type="ChEBI" id="CHEBI:15378"/>
        <dbReference type="ChEBI" id="CHEBI:29969"/>
        <dbReference type="ChEBI" id="CHEBI:57287"/>
        <dbReference type="ChEBI" id="CHEBI:131780"/>
        <dbReference type="ChEBI" id="CHEBI:144968"/>
    </reaction>
    <physiologicalReaction direction="left-to-right" evidence="14">
        <dbReference type="Rhea" id="RHEA:24181"/>
    </physiologicalReaction>
</comment>
<dbReference type="InterPro" id="IPR050603">
    <property type="entry name" value="MYST_HAT"/>
</dbReference>
<dbReference type="FunFam" id="3.30.60.60:FF:000001">
    <property type="entry name" value="Histone acetyltransferase"/>
    <property type="match status" value="1"/>
</dbReference>
<dbReference type="CDD" id="cd04301">
    <property type="entry name" value="NAT_SF"/>
    <property type="match status" value="1"/>
</dbReference>
<dbReference type="GO" id="GO:0035267">
    <property type="term" value="C:NuA4 histone acetyltransferase complex"/>
    <property type="evidence" value="ECO:0007669"/>
    <property type="project" value="TreeGrafter"/>
</dbReference>
<organism evidence="22 23">
    <name type="scientific">Anaeromyces robustus</name>
    <dbReference type="NCBI Taxonomy" id="1754192"/>
    <lineage>
        <taxon>Eukaryota</taxon>
        <taxon>Fungi</taxon>
        <taxon>Fungi incertae sedis</taxon>
        <taxon>Chytridiomycota</taxon>
        <taxon>Chytridiomycota incertae sedis</taxon>
        <taxon>Neocallimastigomycetes</taxon>
        <taxon>Neocallimastigales</taxon>
        <taxon>Neocallimastigaceae</taxon>
        <taxon>Anaeromyces</taxon>
    </lineage>
</organism>
<comment type="catalytic activity">
    <reaction evidence="16">
        <text>L-lysyl-[protein] + acetyl-CoA = N(6)-acetyl-L-lysyl-[protein] + CoA + H(+)</text>
        <dbReference type="Rhea" id="RHEA:45948"/>
        <dbReference type="Rhea" id="RHEA-COMP:9752"/>
        <dbReference type="Rhea" id="RHEA-COMP:10731"/>
        <dbReference type="ChEBI" id="CHEBI:15378"/>
        <dbReference type="ChEBI" id="CHEBI:29969"/>
        <dbReference type="ChEBI" id="CHEBI:57287"/>
        <dbReference type="ChEBI" id="CHEBI:57288"/>
        <dbReference type="ChEBI" id="CHEBI:61930"/>
    </reaction>
    <physiologicalReaction direction="left-to-right" evidence="16">
        <dbReference type="Rhea" id="RHEA:45949"/>
    </physiologicalReaction>
</comment>
<evidence type="ECO:0000256" key="1">
    <source>
        <dbReference type="ARBA" id="ARBA00004123"/>
    </source>
</evidence>
<dbReference type="PANTHER" id="PTHR10615:SF219">
    <property type="entry name" value="HISTONE ACETYLTRANSFERASE KAT5"/>
    <property type="match status" value="1"/>
</dbReference>
<evidence type="ECO:0000256" key="18">
    <source>
        <dbReference type="PIRSR" id="PIRSR602717-51"/>
    </source>
</evidence>
<dbReference type="Gene3D" id="1.10.10.10">
    <property type="entry name" value="Winged helix-like DNA-binding domain superfamily/Winged helix DNA-binding domain"/>
    <property type="match status" value="1"/>
</dbReference>
<dbReference type="InterPro" id="IPR036388">
    <property type="entry name" value="WH-like_DNA-bd_sf"/>
</dbReference>
<evidence type="ECO:0000256" key="15">
    <source>
        <dbReference type="ARBA" id="ARBA00047752"/>
    </source>
</evidence>
<dbReference type="SUPFAM" id="SSF55729">
    <property type="entry name" value="Acyl-CoA N-acyltransferases (Nat)"/>
    <property type="match status" value="1"/>
</dbReference>
<keyword evidence="7" id="KW-0862">Zinc</keyword>
<evidence type="ECO:0000256" key="2">
    <source>
        <dbReference type="ARBA" id="ARBA00010107"/>
    </source>
</evidence>
<keyword evidence="8" id="KW-0007">Acetylation</keyword>
<dbReference type="InterPro" id="IPR016181">
    <property type="entry name" value="Acyl_CoA_acyltransferase"/>
</dbReference>
<gene>
    <name evidence="22" type="ORF">BCR32DRAFT_197890</name>
</gene>
<evidence type="ECO:0000256" key="4">
    <source>
        <dbReference type="ARBA" id="ARBA00022679"/>
    </source>
</evidence>
<comment type="catalytic activity">
    <reaction evidence="17">
        <text>L-lysyl-[histone] + acetyl-CoA = N(6)-acetyl-L-lysyl-[histone] + CoA + H(+)</text>
        <dbReference type="Rhea" id="RHEA:21992"/>
        <dbReference type="Rhea" id="RHEA-COMP:9845"/>
        <dbReference type="Rhea" id="RHEA-COMP:11338"/>
        <dbReference type="ChEBI" id="CHEBI:15378"/>
        <dbReference type="ChEBI" id="CHEBI:29969"/>
        <dbReference type="ChEBI" id="CHEBI:57287"/>
        <dbReference type="ChEBI" id="CHEBI:57288"/>
        <dbReference type="ChEBI" id="CHEBI:61930"/>
        <dbReference type="EC" id="2.3.1.48"/>
    </reaction>
    <physiologicalReaction direction="left-to-right" evidence="17">
        <dbReference type="Rhea" id="RHEA:21993"/>
    </physiologicalReaction>
</comment>
<dbReference type="OrthoDB" id="787137at2759"/>
<evidence type="ECO:0000313" key="23">
    <source>
        <dbReference type="Proteomes" id="UP000193944"/>
    </source>
</evidence>
<dbReference type="InterPro" id="IPR040706">
    <property type="entry name" value="Zf-MYST"/>
</dbReference>
<dbReference type="Gene3D" id="3.40.630.30">
    <property type="match status" value="1"/>
</dbReference>
<dbReference type="Pfam" id="PF01853">
    <property type="entry name" value="MOZ_SAS"/>
    <property type="match status" value="1"/>
</dbReference>
<comment type="similarity">
    <text evidence="2">Belongs to the MYST (SAS/MOZ) family.</text>
</comment>
<keyword evidence="5" id="KW-0479">Metal-binding</keyword>
<evidence type="ECO:0000313" key="22">
    <source>
        <dbReference type="EMBL" id="ORX87476.1"/>
    </source>
</evidence>
<reference evidence="22 23" key="2">
    <citation type="submission" date="2016-08" db="EMBL/GenBank/DDBJ databases">
        <title>Pervasive Adenine N6-methylation of Active Genes in Fungi.</title>
        <authorList>
            <consortium name="DOE Joint Genome Institute"/>
            <person name="Mondo S.J."/>
            <person name="Dannebaum R.O."/>
            <person name="Kuo R.C."/>
            <person name="Labutti K."/>
            <person name="Haridas S."/>
            <person name="Kuo A."/>
            <person name="Salamov A."/>
            <person name="Ahrendt S.R."/>
            <person name="Lipzen A."/>
            <person name="Sullivan W."/>
            <person name="Andreopoulos W.B."/>
            <person name="Clum A."/>
            <person name="Lindquist E."/>
            <person name="Daum C."/>
            <person name="Ramamoorthy G.K."/>
            <person name="Gryganskyi A."/>
            <person name="Culley D."/>
            <person name="Magnuson J.K."/>
            <person name="James T.Y."/>
            <person name="O'Malley M.A."/>
            <person name="Stajich J.E."/>
            <person name="Spatafora J.W."/>
            <person name="Visel A."/>
            <person name="Grigoriev I.V."/>
        </authorList>
    </citation>
    <scope>NUCLEOTIDE SEQUENCE [LARGE SCALE GENOMIC DNA]</scope>
    <source>
        <strain evidence="22 23">S4</strain>
    </source>
</reference>
<dbReference type="EMBL" id="MCFG01000008">
    <property type="protein sequence ID" value="ORX87476.1"/>
    <property type="molecule type" value="Genomic_DNA"/>
</dbReference>
<evidence type="ECO:0000256" key="17">
    <source>
        <dbReference type="ARBA" id="ARBA00048940"/>
    </source>
</evidence>
<dbReference type="Proteomes" id="UP000193944">
    <property type="component" value="Unassembled WGS sequence"/>
</dbReference>
<keyword evidence="9" id="KW-0805">Transcription regulation</keyword>
<dbReference type="Pfam" id="PF17772">
    <property type="entry name" value="zf-MYST"/>
    <property type="match status" value="1"/>
</dbReference>
<protein>
    <recommendedName>
        <fullName evidence="3">histone acetyltransferase</fullName>
        <ecNumber evidence="3">2.3.1.48</ecNumber>
    </recommendedName>
</protein>
<dbReference type="EC" id="2.3.1.48" evidence="3"/>
<dbReference type="AlphaFoldDB" id="A0A1Y1XPN1"/>
<comment type="catalytic activity">
    <reaction evidence="15">
        <text>(2E)-butenoyl-CoA + L-lysyl-[protein] = N(6)-(2E)-butenoyl-L-lysyl-[protein] + CoA + H(+)</text>
        <dbReference type="Rhea" id="RHEA:53908"/>
        <dbReference type="Rhea" id="RHEA-COMP:9752"/>
        <dbReference type="Rhea" id="RHEA-COMP:13707"/>
        <dbReference type="ChEBI" id="CHEBI:15378"/>
        <dbReference type="ChEBI" id="CHEBI:29969"/>
        <dbReference type="ChEBI" id="CHEBI:57287"/>
        <dbReference type="ChEBI" id="CHEBI:57332"/>
        <dbReference type="ChEBI" id="CHEBI:137954"/>
    </reaction>
    <physiologicalReaction direction="left-to-right" evidence="15">
        <dbReference type="Rhea" id="RHEA:53909"/>
    </physiologicalReaction>
</comment>
<keyword evidence="23" id="KW-1185">Reference proteome</keyword>
<dbReference type="InterPro" id="IPR002717">
    <property type="entry name" value="HAT_MYST-type"/>
</dbReference>
<feature type="domain" description="C2H2-type" evidence="20">
    <location>
        <begin position="37"/>
        <end position="64"/>
    </location>
</feature>
<keyword evidence="6 19" id="KW-0863">Zinc-finger</keyword>
<dbReference type="InterPro" id="IPR013087">
    <property type="entry name" value="Znf_C2H2_type"/>
</dbReference>
<dbReference type="STRING" id="1754192.A0A1Y1XPN1"/>
<dbReference type="GO" id="GO:0030466">
    <property type="term" value="P:silent mating-type cassette heterochromatin formation"/>
    <property type="evidence" value="ECO:0007669"/>
    <property type="project" value="EnsemblFungi"/>
</dbReference>
<evidence type="ECO:0000256" key="6">
    <source>
        <dbReference type="ARBA" id="ARBA00022771"/>
    </source>
</evidence>
<evidence type="ECO:0000256" key="5">
    <source>
        <dbReference type="ARBA" id="ARBA00022723"/>
    </source>
</evidence>
<evidence type="ECO:0000256" key="19">
    <source>
        <dbReference type="PROSITE-ProRule" id="PRU00042"/>
    </source>
</evidence>
<reference evidence="22 23" key="1">
    <citation type="submission" date="2016-08" db="EMBL/GenBank/DDBJ databases">
        <title>A Parts List for Fungal Cellulosomes Revealed by Comparative Genomics.</title>
        <authorList>
            <consortium name="DOE Joint Genome Institute"/>
            <person name="Haitjema C.H."/>
            <person name="Gilmore S.P."/>
            <person name="Henske J.K."/>
            <person name="Solomon K.V."/>
            <person name="De Groot R."/>
            <person name="Kuo A."/>
            <person name="Mondo S.J."/>
            <person name="Salamov A.A."/>
            <person name="Labutti K."/>
            <person name="Zhao Z."/>
            <person name="Chiniquy J."/>
            <person name="Barry K."/>
            <person name="Brewer H.M."/>
            <person name="Purvine S.O."/>
            <person name="Wright A.T."/>
            <person name="Boxma B."/>
            <person name="Van Alen T."/>
            <person name="Hackstein J.H."/>
            <person name="Baker S.E."/>
            <person name="Grigoriev I.V."/>
            <person name="O'Malley M.A."/>
        </authorList>
    </citation>
    <scope>NUCLEOTIDE SEQUENCE [LARGE SCALE GENOMIC DNA]</scope>
    <source>
        <strain evidence="22 23">S4</strain>
    </source>
</reference>